<name>A0A9P8TC45_9ASCO</name>
<keyword evidence="1" id="KW-1133">Transmembrane helix</keyword>
<dbReference type="Proteomes" id="UP000769528">
    <property type="component" value="Unassembled WGS sequence"/>
</dbReference>
<keyword evidence="1" id="KW-0472">Membrane</keyword>
<feature type="transmembrane region" description="Helical" evidence="1">
    <location>
        <begin position="190"/>
        <end position="218"/>
    </location>
</feature>
<dbReference type="AlphaFoldDB" id="A0A9P8TC45"/>
<gene>
    <name evidence="2" type="ORF">WICMUC_003512</name>
</gene>
<feature type="transmembrane region" description="Helical" evidence="1">
    <location>
        <begin position="12"/>
        <end position="30"/>
    </location>
</feature>
<keyword evidence="1" id="KW-0812">Transmembrane</keyword>
<sequence length="323" mass="38977">MKVLELILLEKIKCSFGFILLSLFQGTIPIKRFSRYLYMMEYFTYDPSVLFSFNSPRHWIWLSIPLIHGYDWLYRRTFHKYYYRWGSSVNPWARNFVLNNGPISNVFQNIEERRSQEISSLRKTKENGVSEIKEGYFTMLIVWVRKIFSVNNFIQKFNYDWCEINPLYQDYRYMFFTNTSKKEIKVFTKVLIWCFLSVKLGEQLISLRWWVIITSLIIDDQNDLKYFTNLISLVIMAVINEFFCLFWAYLRYSQYLNKRINVNGFEGFKIVSKIDFESKVFDKLKGLGINPYNIEDIYIIALSHFRLFKADDKLFESLMELVT</sequence>
<comment type="caution">
    <text evidence="2">The sequence shown here is derived from an EMBL/GenBank/DDBJ whole genome shotgun (WGS) entry which is preliminary data.</text>
</comment>
<feature type="transmembrane region" description="Helical" evidence="1">
    <location>
        <begin position="58"/>
        <end position="74"/>
    </location>
</feature>
<feature type="transmembrane region" description="Helical" evidence="1">
    <location>
        <begin position="230"/>
        <end position="250"/>
    </location>
</feature>
<evidence type="ECO:0000256" key="1">
    <source>
        <dbReference type="SAM" id="Phobius"/>
    </source>
</evidence>
<evidence type="ECO:0000313" key="2">
    <source>
        <dbReference type="EMBL" id="KAH3673696.1"/>
    </source>
</evidence>
<reference evidence="2" key="2">
    <citation type="submission" date="2021-01" db="EMBL/GenBank/DDBJ databases">
        <authorList>
            <person name="Schikora-Tamarit M.A."/>
        </authorList>
    </citation>
    <scope>NUCLEOTIDE SEQUENCE</scope>
    <source>
        <strain evidence="2">CBS6341</strain>
    </source>
</reference>
<accession>A0A9P8TC45</accession>
<reference evidence="2" key="1">
    <citation type="journal article" date="2021" name="Open Biol.">
        <title>Shared evolutionary footprints suggest mitochondrial oxidative damage underlies multiple complex I losses in fungi.</title>
        <authorList>
            <person name="Schikora-Tamarit M.A."/>
            <person name="Marcet-Houben M."/>
            <person name="Nosek J."/>
            <person name="Gabaldon T."/>
        </authorList>
    </citation>
    <scope>NUCLEOTIDE SEQUENCE</scope>
    <source>
        <strain evidence="2">CBS6341</strain>
    </source>
</reference>
<dbReference type="EMBL" id="JAEUBF010000948">
    <property type="protein sequence ID" value="KAH3673696.1"/>
    <property type="molecule type" value="Genomic_DNA"/>
</dbReference>
<evidence type="ECO:0000313" key="3">
    <source>
        <dbReference type="Proteomes" id="UP000769528"/>
    </source>
</evidence>
<organism evidence="2 3">
    <name type="scientific">Wickerhamomyces mucosus</name>
    <dbReference type="NCBI Taxonomy" id="1378264"/>
    <lineage>
        <taxon>Eukaryota</taxon>
        <taxon>Fungi</taxon>
        <taxon>Dikarya</taxon>
        <taxon>Ascomycota</taxon>
        <taxon>Saccharomycotina</taxon>
        <taxon>Saccharomycetes</taxon>
        <taxon>Phaffomycetales</taxon>
        <taxon>Wickerhamomycetaceae</taxon>
        <taxon>Wickerhamomyces</taxon>
    </lineage>
</organism>
<proteinExistence type="predicted"/>
<protein>
    <submittedName>
        <fullName evidence="2">Uncharacterized protein</fullName>
    </submittedName>
</protein>
<keyword evidence="3" id="KW-1185">Reference proteome</keyword>